<dbReference type="EMBL" id="BAAANY010000017">
    <property type="protein sequence ID" value="GAA1689974.1"/>
    <property type="molecule type" value="Genomic_DNA"/>
</dbReference>
<evidence type="ECO:0000313" key="3">
    <source>
        <dbReference type="Proteomes" id="UP001500618"/>
    </source>
</evidence>
<feature type="transmembrane region" description="Helical" evidence="1">
    <location>
        <begin position="52"/>
        <end position="69"/>
    </location>
</feature>
<dbReference type="RefSeq" id="WP_344312243.1">
    <property type="nucleotide sequence ID" value="NZ_BAAANY010000017.1"/>
</dbReference>
<keyword evidence="1" id="KW-1133">Transmembrane helix</keyword>
<feature type="transmembrane region" description="Helical" evidence="1">
    <location>
        <begin position="20"/>
        <end position="40"/>
    </location>
</feature>
<accession>A0ABN2HLJ8</accession>
<evidence type="ECO:0000256" key="1">
    <source>
        <dbReference type="SAM" id="Phobius"/>
    </source>
</evidence>
<comment type="caution">
    <text evidence="2">The sequence shown here is derived from an EMBL/GenBank/DDBJ whole genome shotgun (WGS) entry which is preliminary data.</text>
</comment>
<reference evidence="2 3" key="1">
    <citation type="journal article" date="2019" name="Int. J. Syst. Evol. Microbiol.">
        <title>The Global Catalogue of Microorganisms (GCM) 10K type strain sequencing project: providing services to taxonomists for standard genome sequencing and annotation.</title>
        <authorList>
            <consortium name="The Broad Institute Genomics Platform"/>
            <consortium name="The Broad Institute Genome Sequencing Center for Infectious Disease"/>
            <person name="Wu L."/>
            <person name="Ma J."/>
        </authorList>
    </citation>
    <scope>NUCLEOTIDE SEQUENCE [LARGE SCALE GENOMIC DNA]</scope>
    <source>
        <strain evidence="2 3">JCM 14718</strain>
    </source>
</reference>
<keyword evidence="1" id="KW-0472">Membrane</keyword>
<organism evidence="2 3">
    <name type="scientific">Fodinicola feengrottensis</name>
    <dbReference type="NCBI Taxonomy" id="435914"/>
    <lineage>
        <taxon>Bacteria</taxon>
        <taxon>Bacillati</taxon>
        <taxon>Actinomycetota</taxon>
        <taxon>Actinomycetes</taxon>
        <taxon>Mycobacteriales</taxon>
        <taxon>Fodinicola</taxon>
    </lineage>
</organism>
<evidence type="ECO:0000313" key="2">
    <source>
        <dbReference type="EMBL" id="GAA1689974.1"/>
    </source>
</evidence>
<feature type="transmembrane region" description="Helical" evidence="1">
    <location>
        <begin position="160"/>
        <end position="180"/>
    </location>
</feature>
<gene>
    <name evidence="2" type="ORF">GCM10009765_44140</name>
</gene>
<feature type="transmembrane region" description="Helical" evidence="1">
    <location>
        <begin position="192"/>
        <end position="210"/>
    </location>
</feature>
<dbReference type="Proteomes" id="UP001500618">
    <property type="component" value="Unassembled WGS sequence"/>
</dbReference>
<feature type="transmembrane region" description="Helical" evidence="1">
    <location>
        <begin position="123"/>
        <end position="148"/>
    </location>
</feature>
<sequence>MITEMAHAGATGAGEFTLAAIARMLLVLGTAAVAGGALVRPLAGPPSPVARRIGWAAAAVAALACLTSVGDGTAMPIAMAQVAFTLVIASLPTIENLSRWSVFGGAALAAVIAWEAVADAGGAVVWVGFAHVAALAVWLGTATATATAADRREVAARTSVLSTVAAAVVLVSALALAVLNGLGLDERMVRTSYGWAITIETVLVVAGTAAQFQTEKLAKYQAIGLAVAIAAWASLAALPAPDPLPTPGTPLLREVNLAGSATPVLVTPGLPGKNIVHVGGEHAGQISVAVNGSSPVHAKAEPGAAGGWAVLTLPAGRSTVTLSYQTQQASVRADAGFSQRTIAGSVGPDAAECASAALGTLMTGRNLPLAACPTNQLSSTDADSLRSMVTFLASRHVPAITIVADTSVRAAAASSLVRSAAAALQLPVAPEKPGNLPGALVVVSGWSPAAQKLRVTGTGKAGSTAYTAGVWLAPWLLEAPVLSMNAGSILPLRFNPHESLPERYATALAHGFNTDFPTTAGYLSWLAAGGQPGKTGTDTDPTQLYAAAPVAFLPAEFDMHMAGQALGWLPNGTVVPISGPLAGPAKS</sequence>
<name>A0ABN2HLJ8_9ACTN</name>
<proteinExistence type="predicted"/>
<keyword evidence="3" id="KW-1185">Reference proteome</keyword>
<keyword evidence="1" id="KW-0812">Transmembrane</keyword>
<feature type="transmembrane region" description="Helical" evidence="1">
    <location>
        <begin position="222"/>
        <end position="240"/>
    </location>
</feature>
<protein>
    <submittedName>
        <fullName evidence="2">Uncharacterized protein</fullName>
    </submittedName>
</protein>
<feature type="transmembrane region" description="Helical" evidence="1">
    <location>
        <begin position="100"/>
        <end position="117"/>
    </location>
</feature>